<comment type="caution">
    <text evidence="2">The sequence shown here is derived from an EMBL/GenBank/DDBJ whole genome shotgun (WGS) entry which is preliminary data.</text>
</comment>
<evidence type="ECO:0000256" key="1">
    <source>
        <dbReference type="SAM" id="MobiDB-lite"/>
    </source>
</evidence>
<evidence type="ECO:0000313" key="3">
    <source>
        <dbReference type="Proteomes" id="UP001500621"/>
    </source>
</evidence>
<keyword evidence="3" id="KW-1185">Reference proteome</keyword>
<name>A0ABP8W6D7_9ACTN</name>
<accession>A0ABP8W6D7</accession>
<dbReference type="Proteomes" id="UP001500621">
    <property type="component" value="Unassembled WGS sequence"/>
</dbReference>
<gene>
    <name evidence="2" type="ORF">GCM10023226_18990</name>
</gene>
<evidence type="ECO:0000313" key="2">
    <source>
        <dbReference type="EMBL" id="GAA4682026.1"/>
    </source>
</evidence>
<proteinExistence type="predicted"/>
<reference evidence="3" key="1">
    <citation type="journal article" date="2019" name="Int. J. Syst. Evol. Microbiol.">
        <title>The Global Catalogue of Microorganisms (GCM) 10K type strain sequencing project: providing services to taxonomists for standard genome sequencing and annotation.</title>
        <authorList>
            <consortium name="The Broad Institute Genomics Platform"/>
            <consortium name="The Broad Institute Genome Sequencing Center for Infectious Disease"/>
            <person name="Wu L."/>
            <person name="Ma J."/>
        </authorList>
    </citation>
    <scope>NUCLEOTIDE SEQUENCE [LARGE SCALE GENOMIC DNA]</scope>
    <source>
        <strain evidence="3">JCM 18127</strain>
    </source>
</reference>
<protein>
    <submittedName>
        <fullName evidence="2">Uncharacterized protein</fullName>
    </submittedName>
</protein>
<feature type="region of interest" description="Disordered" evidence="1">
    <location>
        <begin position="45"/>
        <end position="66"/>
    </location>
</feature>
<sequence length="66" mass="6444">MPSTVTSAERAAANGAMRCGAGISSQNTSGRIVAAFMEATAARNCGGGTAAPVPGRVSDRATMGSQ</sequence>
<dbReference type="EMBL" id="BAABIM010000002">
    <property type="protein sequence ID" value="GAA4682026.1"/>
    <property type="molecule type" value="Genomic_DNA"/>
</dbReference>
<organism evidence="2 3">
    <name type="scientific">Nocardioides nanhaiensis</name>
    <dbReference type="NCBI Taxonomy" id="1476871"/>
    <lineage>
        <taxon>Bacteria</taxon>
        <taxon>Bacillati</taxon>
        <taxon>Actinomycetota</taxon>
        <taxon>Actinomycetes</taxon>
        <taxon>Propionibacteriales</taxon>
        <taxon>Nocardioidaceae</taxon>
        <taxon>Nocardioides</taxon>
    </lineage>
</organism>